<keyword evidence="8" id="KW-0234">DNA repair</keyword>
<dbReference type="Proteomes" id="UP000472276">
    <property type="component" value="Unassembled WGS sequence"/>
</dbReference>
<accession>A0AAZ1WVL6</accession>
<dbReference type="SUPFAM" id="SSF56219">
    <property type="entry name" value="DNase I-like"/>
    <property type="match status" value="1"/>
</dbReference>
<sequence length="173" mass="19355">MSGNLTFVSWNVRGLNHPIKRKRVLSCLKQFKPGIVFLQETHLQDSDHSRLAKCWSGQMFHSNFNAKARGTAILIDQNIPFVSSTVVSDKNGRFIIVSGKLCDRFVTLANLYAPNFDDVQFFQCLFSHLPDLNSHSLILGGDFNLYLHAVLDRSSPKPATLNKSATYVNPTAS</sequence>
<comment type="similarity">
    <text evidence="2">Belongs to the DNA repair enzymes AP/ExoA family.</text>
</comment>
<dbReference type="Gene3D" id="3.60.10.10">
    <property type="entry name" value="Endonuclease/exonuclease/phosphatase"/>
    <property type="match status" value="1"/>
</dbReference>
<evidence type="ECO:0000256" key="9">
    <source>
        <dbReference type="PIRSR" id="PIRSR604808-2"/>
    </source>
</evidence>
<reference evidence="12" key="3">
    <citation type="submission" date="2025-09" db="UniProtKB">
        <authorList>
            <consortium name="Ensembl"/>
        </authorList>
    </citation>
    <scope>IDENTIFICATION</scope>
</reference>
<feature type="site" description="Transition state stabilizer" evidence="10">
    <location>
        <position position="144"/>
    </location>
</feature>
<feature type="binding site" evidence="9">
    <location>
        <position position="142"/>
    </location>
    <ligand>
        <name>Mg(2+)</name>
        <dbReference type="ChEBI" id="CHEBI:18420"/>
        <label>1</label>
    </ligand>
</feature>
<dbReference type="EC" id="3.1.11.2" evidence="3"/>
<dbReference type="AlphaFoldDB" id="A0AAZ1WVL6"/>
<evidence type="ECO:0000256" key="4">
    <source>
        <dbReference type="ARBA" id="ARBA00022723"/>
    </source>
</evidence>
<dbReference type="CDD" id="cd09076">
    <property type="entry name" value="L1-EN"/>
    <property type="match status" value="1"/>
</dbReference>
<dbReference type="Pfam" id="PF03372">
    <property type="entry name" value="Exo_endo_phos"/>
    <property type="match status" value="1"/>
</dbReference>
<reference evidence="13" key="1">
    <citation type="submission" date="2020-03" db="EMBL/GenBank/DDBJ databases">
        <title>Evolution of repeat sequences and sex chromosomes of tilapia species revealed by chromosome-level genomes.</title>
        <authorList>
            <person name="Xu L."/>
            <person name="Tao W."/>
            <person name="Wang D."/>
            <person name="Zhou Q."/>
        </authorList>
    </citation>
    <scope>NUCLEOTIDE SEQUENCE [LARGE SCALE GENOMIC DNA]</scope>
    <source>
        <strain evidence="13">Israel</strain>
    </source>
</reference>
<evidence type="ECO:0000313" key="12">
    <source>
        <dbReference type="Ensembl" id="ENSOABP00000059450.1"/>
    </source>
</evidence>
<dbReference type="GO" id="GO:0005634">
    <property type="term" value="C:nucleus"/>
    <property type="evidence" value="ECO:0007669"/>
    <property type="project" value="TreeGrafter"/>
</dbReference>
<evidence type="ECO:0000256" key="2">
    <source>
        <dbReference type="ARBA" id="ARBA00007092"/>
    </source>
</evidence>
<keyword evidence="9" id="KW-0464">Manganese</keyword>
<evidence type="ECO:0000256" key="10">
    <source>
        <dbReference type="PIRSR" id="PIRSR604808-3"/>
    </source>
</evidence>
<evidence type="ECO:0000256" key="5">
    <source>
        <dbReference type="ARBA" id="ARBA00022763"/>
    </source>
</evidence>
<dbReference type="GO" id="GO:0006284">
    <property type="term" value="P:base-excision repair"/>
    <property type="evidence" value="ECO:0007669"/>
    <property type="project" value="TreeGrafter"/>
</dbReference>
<feature type="binding site" evidence="9">
    <location>
        <position position="40"/>
    </location>
    <ligand>
        <name>Mg(2+)</name>
        <dbReference type="ChEBI" id="CHEBI:18420"/>
        <label>1</label>
    </ligand>
</feature>
<dbReference type="InterPro" id="IPR036691">
    <property type="entry name" value="Endo/exonu/phosph_ase_sf"/>
</dbReference>
<reference evidence="12" key="2">
    <citation type="submission" date="2025-08" db="UniProtKB">
        <authorList>
            <consortium name="Ensembl"/>
        </authorList>
    </citation>
    <scope>IDENTIFICATION</scope>
</reference>
<evidence type="ECO:0000256" key="1">
    <source>
        <dbReference type="ARBA" id="ARBA00000493"/>
    </source>
</evidence>
<dbReference type="GO" id="GO:0008081">
    <property type="term" value="F:phosphoric diester hydrolase activity"/>
    <property type="evidence" value="ECO:0007669"/>
    <property type="project" value="TreeGrafter"/>
</dbReference>
<dbReference type="InterPro" id="IPR004808">
    <property type="entry name" value="AP_endonuc_1"/>
</dbReference>
<dbReference type="PANTHER" id="PTHR22748">
    <property type="entry name" value="AP ENDONUCLEASE"/>
    <property type="match status" value="1"/>
</dbReference>
<feature type="binding site" evidence="9">
    <location>
        <position position="11"/>
    </location>
    <ligand>
        <name>Mg(2+)</name>
        <dbReference type="ChEBI" id="CHEBI:18420"/>
        <label>1</label>
    </ligand>
</feature>
<protein>
    <recommendedName>
        <fullName evidence="3">exodeoxyribonuclease III</fullName>
        <ecNumber evidence="3">3.1.11.2</ecNumber>
    </recommendedName>
</protein>
<keyword evidence="4 9" id="KW-0479">Metal-binding</keyword>
<dbReference type="GO" id="GO:0008311">
    <property type="term" value="F:double-stranded DNA 3'-5' DNA exonuclease activity"/>
    <property type="evidence" value="ECO:0007669"/>
    <property type="project" value="UniProtKB-EC"/>
</dbReference>
<name>A0AAZ1WVL6_OREAU</name>
<dbReference type="PANTHER" id="PTHR22748:SF26">
    <property type="entry name" value="ENDONUCLEASE_EXONUCLEASE_PHOSPHATASE DOMAIN-CONTAINING PROTEIN"/>
    <property type="match status" value="1"/>
</dbReference>
<keyword evidence="5" id="KW-0227">DNA damage</keyword>
<keyword evidence="7 9" id="KW-0460">Magnesium</keyword>
<comment type="catalytic activity">
    <reaction evidence="1">
        <text>Exonucleolytic cleavage in the 3'- to 5'-direction to yield nucleoside 5'-phosphates.</text>
        <dbReference type="EC" id="3.1.11.2"/>
    </reaction>
</comment>
<keyword evidence="13" id="KW-1185">Reference proteome</keyword>
<dbReference type="GO" id="GO:0046872">
    <property type="term" value="F:metal ion binding"/>
    <property type="evidence" value="ECO:0007669"/>
    <property type="project" value="UniProtKB-KW"/>
</dbReference>
<dbReference type="Ensembl" id="ENSOABT00000083246.1">
    <property type="protein sequence ID" value="ENSOABP00000059450.1"/>
    <property type="gene ID" value="ENSOABG00000031015.1"/>
</dbReference>
<evidence type="ECO:0000313" key="13">
    <source>
        <dbReference type="Proteomes" id="UP000472276"/>
    </source>
</evidence>
<evidence type="ECO:0000259" key="11">
    <source>
        <dbReference type="Pfam" id="PF03372"/>
    </source>
</evidence>
<evidence type="ECO:0000256" key="8">
    <source>
        <dbReference type="ARBA" id="ARBA00023204"/>
    </source>
</evidence>
<proteinExistence type="inferred from homology"/>
<dbReference type="InterPro" id="IPR005135">
    <property type="entry name" value="Endo/exonuclease/phosphatase"/>
</dbReference>
<organism evidence="12 13">
    <name type="scientific">Oreochromis aureus</name>
    <name type="common">Israeli tilapia</name>
    <name type="synonym">Chromis aureus</name>
    <dbReference type="NCBI Taxonomy" id="47969"/>
    <lineage>
        <taxon>Eukaryota</taxon>
        <taxon>Metazoa</taxon>
        <taxon>Chordata</taxon>
        <taxon>Craniata</taxon>
        <taxon>Vertebrata</taxon>
        <taxon>Euteleostomi</taxon>
        <taxon>Actinopterygii</taxon>
        <taxon>Neopterygii</taxon>
        <taxon>Teleostei</taxon>
        <taxon>Neoteleostei</taxon>
        <taxon>Acanthomorphata</taxon>
        <taxon>Ovalentaria</taxon>
        <taxon>Cichlomorphae</taxon>
        <taxon>Cichliformes</taxon>
        <taxon>Cichlidae</taxon>
        <taxon>African cichlids</taxon>
        <taxon>Pseudocrenilabrinae</taxon>
        <taxon>Oreochromini</taxon>
        <taxon>Oreochromis</taxon>
    </lineage>
</organism>
<feature type="domain" description="Endonuclease/exonuclease/phosphatase" evidence="11">
    <location>
        <begin position="8"/>
        <end position="146"/>
    </location>
</feature>
<evidence type="ECO:0000256" key="6">
    <source>
        <dbReference type="ARBA" id="ARBA00022801"/>
    </source>
</evidence>
<feature type="binding site" evidence="9">
    <location>
        <position position="144"/>
    </location>
    <ligand>
        <name>Mg(2+)</name>
        <dbReference type="ChEBI" id="CHEBI:18420"/>
        <label>1</label>
    </ligand>
</feature>
<evidence type="ECO:0000256" key="3">
    <source>
        <dbReference type="ARBA" id="ARBA00012115"/>
    </source>
</evidence>
<keyword evidence="6" id="KW-0378">Hydrolase</keyword>
<evidence type="ECO:0000256" key="7">
    <source>
        <dbReference type="ARBA" id="ARBA00022842"/>
    </source>
</evidence>
<comment type="cofactor">
    <cofactor evidence="9">
        <name>Mg(2+)</name>
        <dbReference type="ChEBI" id="CHEBI:18420"/>
    </cofactor>
    <cofactor evidence="9">
        <name>Mn(2+)</name>
        <dbReference type="ChEBI" id="CHEBI:29035"/>
    </cofactor>
    <text evidence="9">Probably binds two magnesium or manganese ions per subunit.</text>
</comment>
<dbReference type="GO" id="GO:0003906">
    <property type="term" value="F:DNA-(apurinic or apyrimidinic site) endonuclease activity"/>
    <property type="evidence" value="ECO:0007669"/>
    <property type="project" value="TreeGrafter"/>
</dbReference>